<evidence type="ECO:0000259" key="6">
    <source>
        <dbReference type="Pfam" id="PF00551"/>
    </source>
</evidence>
<dbReference type="NCBIfam" id="TIGR00460">
    <property type="entry name" value="fmt"/>
    <property type="match status" value="1"/>
</dbReference>
<dbReference type="Proteomes" id="UP001500399">
    <property type="component" value="Unassembled WGS sequence"/>
</dbReference>
<sequence length="315" mass="33607">MRVVFMGTPDFAVPTLAAIAARPDLAEVVAAVTQPDRPRGRGRKLSPSPVKMWAVEHDIPVLQPERARDAAFVAQLRELNPDVAVVVAFGQILSQEVLDIPVRGCINVHASLLPKYRGAAPIQHAIMAGETVTGITTMQMDAGLDTGDMLLWREVPIHADTTYGQLHDALMETGADLLVETLAQLAAGTLVRTPQTGASCYAARITRETAVIDWTKKAEDIDALVRGLNPTPYAQTNLDGIVYKIGKIIPSSEEKAKPYPAGTIVRASAVAGLLVAAGDGTVVQIMEIQAPGKKMMDAKAFLNGYTLPVGARFSP</sequence>
<accession>A0ABN0SXS9</accession>
<comment type="catalytic activity">
    <reaction evidence="5">
        <text>L-methionyl-tRNA(fMet) + (6R)-10-formyltetrahydrofolate = N-formyl-L-methionyl-tRNA(fMet) + (6S)-5,6,7,8-tetrahydrofolate + H(+)</text>
        <dbReference type="Rhea" id="RHEA:24380"/>
        <dbReference type="Rhea" id="RHEA-COMP:9952"/>
        <dbReference type="Rhea" id="RHEA-COMP:9953"/>
        <dbReference type="ChEBI" id="CHEBI:15378"/>
        <dbReference type="ChEBI" id="CHEBI:57453"/>
        <dbReference type="ChEBI" id="CHEBI:78530"/>
        <dbReference type="ChEBI" id="CHEBI:78844"/>
        <dbReference type="ChEBI" id="CHEBI:195366"/>
        <dbReference type="EC" id="2.1.2.9"/>
    </reaction>
</comment>
<dbReference type="PROSITE" id="PS00373">
    <property type="entry name" value="GART"/>
    <property type="match status" value="1"/>
</dbReference>
<keyword evidence="3 5" id="KW-0808">Transferase</keyword>
<keyword evidence="9" id="KW-1185">Reference proteome</keyword>
<keyword evidence="4 5" id="KW-0648">Protein biosynthesis</keyword>
<evidence type="ECO:0000313" key="8">
    <source>
        <dbReference type="EMBL" id="GAA0205446.1"/>
    </source>
</evidence>
<protein>
    <recommendedName>
        <fullName evidence="2 5">Methionyl-tRNA formyltransferase</fullName>
        <ecNumber evidence="2 5">2.1.2.9</ecNumber>
    </recommendedName>
</protein>
<dbReference type="RefSeq" id="WP_304987974.1">
    <property type="nucleotide sequence ID" value="NZ_BAAACR010000002.1"/>
</dbReference>
<evidence type="ECO:0000259" key="7">
    <source>
        <dbReference type="Pfam" id="PF02911"/>
    </source>
</evidence>
<dbReference type="InterPro" id="IPR005794">
    <property type="entry name" value="Fmt"/>
</dbReference>
<reference evidence="8 9" key="1">
    <citation type="journal article" date="2019" name="Int. J. Syst. Evol. Microbiol.">
        <title>The Global Catalogue of Microorganisms (GCM) 10K type strain sequencing project: providing services to taxonomists for standard genome sequencing and annotation.</title>
        <authorList>
            <consortium name="The Broad Institute Genomics Platform"/>
            <consortium name="The Broad Institute Genome Sequencing Center for Infectious Disease"/>
            <person name="Wu L."/>
            <person name="Ma J."/>
        </authorList>
    </citation>
    <scope>NUCLEOTIDE SEQUENCE [LARGE SCALE GENOMIC DNA]</scope>
    <source>
        <strain evidence="8 9">JCM 8542</strain>
    </source>
</reference>
<dbReference type="EC" id="2.1.2.9" evidence="2 5"/>
<proteinExistence type="inferred from homology"/>
<dbReference type="SUPFAM" id="SSF50486">
    <property type="entry name" value="FMT C-terminal domain-like"/>
    <property type="match status" value="1"/>
</dbReference>
<evidence type="ECO:0000256" key="3">
    <source>
        <dbReference type="ARBA" id="ARBA00022679"/>
    </source>
</evidence>
<comment type="function">
    <text evidence="5">Attaches a formyl group to the free amino group of methionyl-tRNA(fMet). The formyl group appears to play a dual role in the initiator identity of N-formylmethionyl-tRNA by promoting its recognition by IF2 and preventing the misappropriation of this tRNA by the elongation apparatus.</text>
</comment>
<dbReference type="InterPro" id="IPR036477">
    <property type="entry name" value="Formyl_transf_N_sf"/>
</dbReference>
<dbReference type="InterPro" id="IPR001555">
    <property type="entry name" value="GART_AS"/>
</dbReference>
<organism evidence="8 9">
    <name type="scientific">Selenomonas dianae</name>
    <dbReference type="NCBI Taxonomy" id="135079"/>
    <lineage>
        <taxon>Bacteria</taxon>
        <taxon>Bacillati</taxon>
        <taxon>Bacillota</taxon>
        <taxon>Negativicutes</taxon>
        <taxon>Selenomonadales</taxon>
        <taxon>Selenomonadaceae</taxon>
        <taxon>Selenomonas</taxon>
    </lineage>
</organism>
<dbReference type="CDD" id="cd08704">
    <property type="entry name" value="Met_tRNA_FMT_C"/>
    <property type="match status" value="1"/>
</dbReference>
<evidence type="ECO:0000256" key="5">
    <source>
        <dbReference type="HAMAP-Rule" id="MF_00182"/>
    </source>
</evidence>
<dbReference type="InterPro" id="IPR044135">
    <property type="entry name" value="Met-tRNA-FMT_C"/>
</dbReference>
<feature type="domain" description="Formyl transferase C-terminal" evidence="7">
    <location>
        <begin position="204"/>
        <end position="305"/>
    </location>
</feature>
<evidence type="ECO:0000313" key="9">
    <source>
        <dbReference type="Proteomes" id="UP001500399"/>
    </source>
</evidence>
<dbReference type="CDD" id="cd08646">
    <property type="entry name" value="FMT_core_Met-tRNA-FMT_N"/>
    <property type="match status" value="1"/>
</dbReference>
<feature type="binding site" evidence="5">
    <location>
        <begin position="111"/>
        <end position="114"/>
    </location>
    <ligand>
        <name>(6S)-5,6,7,8-tetrahydrofolate</name>
        <dbReference type="ChEBI" id="CHEBI:57453"/>
    </ligand>
</feature>
<dbReference type="EMBL" id="BAAACR010000002">
    <property type="protein sequence ID" value="GAA0205446.1"/>
    <property type="molecule type" value="Genomic_DNA"/>
</dbReference>
<comment type="caution">
    <text evidence="8">The sequence shown here is derived from an EMBL/GenBank/DDBJ whole genome shotgun (WGS) entry which is preliminary data.</text>
</comment>
<dbReference type="SUPFAM" id="SSF53328">
    <property type="entry name" value="Formyltransferase"/>
    <property type="match status" value="1"/>
</dbReference>
<evidence type="ECO:0000256" key="1">
    <source>
        <dbReference type="ARBA" id="ARBA00010699"/>
    </source>
</evidence>
<feature type="domain" description="Formyl transferase N-terminal" evidence="6">
    <location>
        <begin position="1"/>
        <end position="182"/>
    </location>
</feature>
<dbReference type="Pfam" id="PF00551">
    <property type="entry name" value="Formyl_trans_N"/>
    <property type="match status" value="1"/>
</dbReference>
<dbReference type="Pfam" id="PF02911">
    <property type="entry name" value="Formyl_trans_C"/>
    <property type="match status" value="1"/>
</dbReference>
<dbReference type="HAMAP" id="MF_00182">
    <property type="entry name" value="Formyl_trans"/>
    <property type="match status" value="1"/>
</dbReference>
<dbReference type="InterPro" id="IPR041711">
    <property type="entry name" value="Met-tRNA-FMT_N"/>
</dbReference>
<dbReference type="PANTHER" id="PTHR11138">
    <property type="entry name" value="METHIONYL-TRNA FORMYLTRANSFERASE"/>
    <property type="match status" value="1"/>
</dbReference>
<dbReference type="InterPro" id="IPR002376">
    <property type="entry name" value="Formyl_transf_N"/>
</dbReference>
<evidence type="ECO:0000256" key="4">
    <source>
        <dbReference type="ARBA" id="ARBA00022917"/>
    </source>
</evidence>
<comment type="similarity">
    <text evidence="1 5">Belongs to the Fmt family.</text>
</comment>
<gene>
    <name evidence="5 8" type="primary">fmt</name>
    <name evidence="8" type="ORF">GCM10008919_05950</name>
</gene>
<dbReference type="Gene3D" id="3.40.50.12230">
    <property type="match status" value="1"/>
</dbReference>
<evidence type="ECO:0000256" key="2">
    <source>
        <dbReference type="ARBA" id="ARBA00012261"/>
    </source>
</evidence>
<dbReference type="InterPro" id="IPR011034">
    <property type="entry name" value="Formyl_transferase-like_C_sf"/>
</dbReference>
<dbReference type="InterPro" id="IPR005793">
    <property type="entry name" value="Formyl_trans_C"/>
</dbReference>
<dbReference type="PANTHER" id="PTHR11138:SF5">
    <property type="entry name" value="METHIONYL-TRNA FORMYLTRANSFERASE, MITOCHONDRIAL"/>
    <property type="match status" value="1"/>
</dbReference>
<name>A0ABN0SXS9_9FIRM</name>